<dbReference type="Gene3D" id="3.60.140.10">
    <property type="entry name" value="CNF1/YfiH-like putative cysteine hydrolases"/>
    <property type="match status" value="1"/>
</dbReference>
<dbReference type="SUPFAM" id="SSF64438">
    <property type="entry name" value="CNF1/YfiH-like putative cysteine hydrolases"/>
    <property type="match status" value="1"/>
</dbReference>
<comment type="catalytic activity">
    <reaction evidence="10">
        <text>S-methyl-5'-thioadenosine + phosphate = 5-(methylsulfanyl)-alpha-D-ribose 1-phosphate + adenine</text>
        <dbReference type="Rhea" id="RHEA:11852"/>
        <dbReference type="ChEBI" id="CHEBI:16708"/>
        <dbReference type="ChEBI" id="CHEBI:17509"/>
        <dbReference type="ChEBI" id="CHEBI:43474"/>
        <dbReference type="ChEBI" id="CHEBI:58533"/>
        <dbReference type="EC" id="2.4.2.28"/>
    </reaction>
    <physiologicalReaction direction="left-to-right" evidence="10">
        <dbReference type="Rhea" id="RHEA:11853"/>
    </physiologicalReaction>
</comment>
<dbReference type="GO" id="GO:0005507">
    <property type="term" value="F:copper ion binding"/>
    <property type="evidence" value="ECO:0007669"/>
    <property type="project" value="TreeGrafter"/>
</dbReference>
<comment type="catalytic activity">
    <reaction evidence="9">
        <text>adenosine + phosphate = alpha-D-ribose 1-phosphate + adenine</text>
        <dbReference type="Rhea" id="RHEA:27642"/>
        <dbReference type="ChEBI" id="CHEBI:16335"/>
        <dbReference type="ChEBI" id="CHEBI:16708"/>
        <dbReference type="ChEBI" id="CHEBI:43474"/>
        <dbReference type="ChEBI" id="CHEBI:57720"/>
        <dbReference type="EC" id="2.4.2.1"/>
    </reaction>
    <physiologicalReaction direction="left-to-right" evidence="9">
        <dbReference type="Rhea" id="RHEA:27643"/>
    </physiologicalReaction>
</comment>
<evidence type="ECO:0000313" key="11">
    <source>
        <dbReference type="EMBL" id="MDZ5034860.1"/>
    </source>
</evidence>
<dbReference type="AlphaFoldDB" id="A0AAW9IXW4"/>
<dbReference type="Proteomes" id="UP001289066">
    <property type="component" value="Unassembled WGS sequence"/>
</dbReference>
<comment type="catalytic activity">
    <reaction evidence="8">
        <text>adenosine + H2O + H(+) = inosine + NH4(+)</text>
        <dbReference type="Rhea" id="RHEA:24408"/>
        <dbReference type="ChEBI" id="CHEBI:15377"/>
        <dbReference type="ChEBI" id="CHEBI:15378"/>
        <dbReference type="ChEBI" id="CHEBI:16335"/>
        <dbReference type="ChEBI" id="CHEBI:17596"/>
        <dbReference type="ChEBI" id="CHEBI:28938"/>
        <dbReference type="EC" id="3.5.4.4"/>
    </reaction>
    <physiologicalReaction direction="left-to-right" evidence="8">
        <dbReference type="Rhea" id="RHEA:24409"/>
    </physiologicalReaction>
</comment>
<dbReference type="InterPro" id="IPR003730">
    <property type="entry name" value="Cu_polyphenol_OxRdtase"/>
</dbReference>
<dbReference type="InterPro" id="IPR038371">
    <property type="entry name" value="Cu_polyphenol_OxRdtase_sf"/>
</dbReference>
<comment type="catalytic activity">
    <reaction evidence="1">
        <text>inosine + phosphate = alpha-D-ribose 1-phosphate + hypoxanthine</text>
        <dbReference type="Rhea" id="RHEA:27646"/>
        <dbReference type="ChEBI" id="CHEBI:17368"/>
        <dbReference type="ChEBI" id="CHEBI:17596"/>
        <dbReference type="ChEBI" id="CHEBI:43474"/>
        <dbReference type="ChEBI" id="CHEBI:57720"/>
        <dbReference type="EC" id="2.4.2.1"/>
    </reaction>
    <physiologicalReaction direction="left-to-right" evidence="1">
        <dbReference type="Rhea" id="RHEA:27647"/>
    </physiologicalReaction>
</comment>
<feature type="non-terminal residue" evidence="11">
    <location>
        <position position="1"/>
    </location>
</feature>
<dbReference type="EMBL" id="WNVG01000996">
    <property type="protein sequence ID" value="MDZ5034860.1"/>
    <property type="molecule type" value="Genomic_DNA"/>
</dbReference>
<sequence>EYGVENLNSIKEDFKLRDVIYLNQVHSDKVYIYNKDYKNIKEEEGDGIITSEKGIAIGVFTADCVPIIIVNEKSKAIATIHSGWKGTFNSIVLKTLIKMKEEFKIDIKETKIFIGPHIKQCCYEVSNELKQNFLDKTGINEEKLFNGRNLSLKECI</sequence>
<accession>A0AAW9IXW4</accession>
<comment type="similarity">
    <text evidence="3">Belongs to the purine nucleoside phosphorylase YfiH/LACC1 family.</text>
</comment>
<keyword evidence="5" id="KW-0479">Metal-binding</keyword>
<evidence type="ECO:0000256" key="3">
    <source>
        <dbReference type="ARBA" id="ARBA00007353"/>
    </source>
</evidence>
<dbReference type="GO" id="GO:0017061">
    <property type="term" value="F:S-methyl-5-thioadenosine phosphorylase activity"/>
    <property type="evidence" value="ECO:0007669"/>
    <property type="project" value="UniProtKB-EC"/>
</dbReference>
<dbReference type="RefSeq" id="WP_322413244.1">
    <property type="nucleotide sequence ID" value="NZ_WNVG01000996.1"/>
</dbReference>
<dbReference type="CDD" id="cd16833">
    <property type="entry name" value="YfiH"/>
    <property type="match status" value="1"/>
</dbReference>
<evidence type="ECO:0000256" key="9">
    <source>
        <dbReference type="ARBA" id="ARBA00048968"/>
    </source>
</evidence>
<evidence type="ECO:0000256" key="5">
    <source>
        <dbReference type="ARBA" id="ARBA00022723"/>
    </source>
</evidence>
<organism evidence="11 12">
    <name type="scientific">Clostridium perfringens</name>
    <dbReference type="NCBI Taxonomy" id="1502"/>
    <lineage>
        <taxon>Bacteria</taxon>
        <taxon>Bacillati</taxon>
        <taxon>Bacillota</taxon>
        <taxon>Clostridia</taxon>
        <taxon>Eubacteriales</taxon>
        <taxon>Clostridiaceae</taxon>
        <taxon>Clostridium</taxon>
    </lineage>
</organism>
<evidence type="ECO:0000256" key="7">
    <source>
        <dbReference type="ARBA" id="ARBA00022833"/>
    </source>
</evidence>
<evidence type="ECO:0000256" key="6">
    <source>
        <dbReference type="ARBA" id="ARBA00022801"/>
    </source>
</evidence>
<comment type="caution">
    <text evidence="11">The sequence shown here is derived from an EMBL/GenBank/DDBJ whole genome shotgun (WGS) entry which is preliminary data.</text>
</comment>
<evidence type="ECO:0000256" key="2">
    <source>
        <dbReference type="ARBA" id="ARBA00003215"/>
    </source>
</evidence>
<name>A0AAW9IXW4_CLOPF</name>
<dbReference type="InterPro" id="IPR011324">
    <property type="entry name" value="Cytotoxic_necrot_fac-like_cat"/>
</dbReference>
<evidence type="ECO:0000256" key="1">
    <source>
        <dbReference type="ARBA" id="ARBA00000553"/>
    </source>
</evidence>
<evidence type="ECO:0000256" key="10">
    <source>
        <dbReference type="ARBA" id="ARBA00049893"/>
    </source>
</evidence>
<dbReference type="GO" id="GO:0016787">
    <property type="term" value="F:hydrolase activity"/>
    <property type="evidence" value="ECO:0007669"/>
    <property type="project" value="UniProtKB-KW"/>
</dbReference>
<keyword evidence="7" id="KW-0862">Zinc</keyword>
<dbReference type="PANTHER" id="PTHR30616">
    <property type="entry name" value="UNCHARACTERIZED PROTEIN YFIH"/>
    <property type="match status" value="1"/>
</dbReference>
<evidence type="ECO:0000256" key="8">
    <source>
        <dbReference type="ARBA" id="ARBA00047989"/>
    </source>
</evidence>
<proteinExistence type="inferred from homology"/>
<comment type="function">
    <text evidence="2">Purine nucleoside enzyme that catalyzes the phosphorolysis of adenosine and inosine nucleosides, yielding D-ribose 1-phosphate and the respective free bases, adenine and hypoxanthine. Also catalyzes the phosphorolysis of S-methyl-5'-thioadenosine into adenine and S-methyl-5-thio-alpha-D-ribose 1-phosphate. Also has adenosine deaminase activity.</text>
</comment>
<protein>
    <submittedName>
        <fullName evidence="11">Laccase</fullName>
    </submittedName>
</protein>
<keyword evidence="4" id="KW-0808">Transferase</keyword>
<evidence type="ECO:0000256" key="4">
    <source>
        <dbReference type="ARBA" id="ARBA00022679"/>
    </source>
</evidence>
<gene>
    <name evidence="11" type="ORF">GNF81_19405</name>
</gene>
<reference evidence="11" key="1">
    <citation type="submission" date="2019-11" db="EMBL/GenBank/DDBJ databases">
        <title>Characterization of Clostridium perfringens isolates from swine manure treated agricultural soils.</title>
        <authorList>
            <person name="Wushke S.T."/>
        </authorList>
    </citation>
    <scope>NUCLEOTIDE SEQUENCE</scope>
    <source>
        <strain evidence="11">X15</strain>
    </source>
</reference>
<dbReference type="PANTHER" id="PTHR30616:SF2">
    <property type="entry name" value="PURINE NUCLEOSIDE PHOSPHORYLASE LACC1"/>
    <property type="match status" value="1"/>
</dbReference>
<keyword evidence="6" id="KW-0378">Hydrolase</keyword>
<feature type="non-terminal residue" evidence="11">
    <location>
        <position position="156"/>
    </location>
</feature>
<evidence type="ECO:0000313" key="12">
    <source>
        <dbReference type="Proteomes" id="UP001289066"/>
    </source>
</evidence>
<dbReference type="Pfam" id="PF02578">
    <property type="entry name" value="Cu-oxidase_4"/>
    <property type="match status" value="1"/>
</dbReference>